<dbReference type="RefSeq" id="WP_209873791.1">
    <property type="nucleotide sequence ID" value="NZ_JAGGLV010000008.1"/>
</dbReference>
<accession>A0ABS4NRG3</accession>
<dbReference type="InterPro" id="IPR025370">
    <property type="entry name" value="SgrR_HTH_N"/>
</dbReference>
<dbReference type="Pfam" id="PF12793">
    <property type="entry name" value="SgrR_N"/>
    <property type="match status" value="1"/>
</dbReference>
<organism evidence="4 5">
    <name type="scientific">Paenibacillus silagei</name>
    <dbReference type="NCBI Taxonomy" id="1670801"/>
    <lineage>
        <taxon>Bacteria</taxon>
        <taxon>Bacillati</taxon>
        <taxon>Bacillota</taxon>
        <taxon>Bacilli</taxon>
        <taxon>Bacillales</taxon>
        <taxon>Paenibacillaceae</taxon>
        <taxon>Paenibacillus</taxon>
    </lineage>
</organism>
<sequence length="594" mass="68202">MDTSSTHYLCLTAALAPAYNLQQPIPVTIEQLTGILCCTPRNVKFILRKLEEQQLIAWIPGRGRGIRSQMTFLRHIDEVLEERFQELVSKGRIKPAIELIGQYPVNEPLKERLLAVLDKQMGFWREPGSISGQEVLRISRNRAMEKLDPATVYTAFETYLLGHICSTLITYDAQNGIFLPGLAHTWEANESNTSYLFYLRKGVRFHHGRMMTSRDVKETLQRLIGLRSPAICHFEDIIHVELEGDYVIRFDLVQPNFFFLHLFSSIYMSIVPYDVDFAVHPVGTGPYQVVDLSQDVLVLSAYDFYYGIRPLLDRVEIWYLPHLASGVRQYQLTGASTSLNSLPAAEDGRSHNIDYPAVGCRYILFNFRKEGVHHHPAVRQAMRIIYNQLALIRELGGNRIMPADSFLPWQSSKYEFAEPQLEEARALLEEGGYRGEAVKLAYRACKEDQDEANWLQERSRKIGLQLELYPLGDYDLPDLVNQADLVICEEVLEDDWQWGMINYFRNESNYLHHLLLDSQKSELTEVLKPFARLAAGERAEILELAEGKLRDNDWVLYGCHMNKKAQLSQNLFGLEPGSFGFLDISKLWVKSGFE</sequence>
<comment type="caution">
    <text evidence="4">The sequence shown here is derived from an EMBL/GenBank/DDBJ whole genome shotgun (WGS) entry which is preliminary data.</text>
</comment>
<dbReference type="SUPFAM" id="SSF53850">
    <property type="entry name" value="Periplasmic binding protein-like II"/>
    <property type="match status" value="1"/>
</dbReference>
<dbReference type="PANTHER" id="PTHR30290">
    <property type="entry name" value="PERIPLASMIC BINDING COMPONENT OF ABC TRANSPORTER"/>
    <property type="match status" value="1"/>
</dbReference>
<dbReference type="InterPro" id="IPR000914">
    <property type="entry name" value="SBP_5_dom"/>
</dbReference>
<dbReference type="Proteomes" id="UP000773462">
    <property type="component" value="Unassembled WGS sequence"/>
</dbReference>
<dbReference type="EMBL" id="JAGGLV010000008">
    <property type="protein sequence ID" value="MBP2112653.1"/>
    <property type="molecule type" value="Genomic_DNA"/>
</dbReference>
<evidence type="ECO:0000313" key="5">
    <source>
        <dbReference type="Proteomes" id="UP000773462"/>
    </source>
</evidence>
<dbReference type="PANTHER" id="PTHR30290:SF72">
    <property type="entry name" value="HTH-TYPE TRANSCRIPTIONAL REGULATOR SGRR"/>
    <property type="match status" value="1"/>
</dbReference>
<dbReference type="Gene3D" id="3.10.105.10">
    <property type="entry name" value="Dipeptide-binding Protein, Domain 3"/>
    <property type="match status" value="1"/>
</dbReference>
<proteinExistence type="predicted"/>
<evidence type="ECO:0000259" key="3">
    <source>
        <dbReference type="Pfam" id="PF12793"/>
    </source>
</evidence>
<keyword evidence="1" id="KW-0238">DNA-binding</keyword>
<protein>
    <submittedName>
        <fullName evidence="4">MarR-like DNA-binding transcriptional regulator SgrR of sgrS sRNA</fullName>
    </submittedName>
</protein>
<evidence type="ECO:0000259" key="2">
    <source>
        <dbReference type="Pfam" id="PF00496"/>
    </source>
</evidence>
<name>A0ABS4NRG3_9BACL</name>
<gene>
    <name evidence="4" type="ORF">J2Z70_002807</name>
</gene>
<dbReference type="Gene3D" id="3.40.190.10">
    <property type="entry name" value="Periplasmic binding protein-like II"/>
    <property type="match status" value="1"/>
</dbReference>
<feature type="domain" description="Solute-binding protein family 5" evidence="2">
    <location>
        <begin position="180"/>
        <end position="474"/>
    </location>
</feature>
<keyword evidence="5" id="KW-1185">Reference proteome</keyword>
<dbReference type="InterPro" id="IPR039424">
    <property type="entry name" value="SBP_5"/>
</dbReference>
<dbReference type="Pfam" id="PF00496">
    <property type="entry name" value="SBP_bac_5"/>
    <property type="match status" value="1"/>
</dbReference>
<reference evidence="4 5" key="1">
    <citation type="submission" date="2021-03" db="EMBL/GenBank/DDBJ databases">
        <title>Genomic Encyclopedia of Type Strains, Phase IV (KMG-IV): sequencing the most valuable type-strain genomes for metagenomic binning, comparative biology and taxonomic classification.</title>
        <authorList>
            <person name="Goeker M."/>
        </authorList>
    </citation>
    <scope>NUCLEOTIDE SEQUENCE [LARGE SCALE GENOMIC DNA]</scope>
    <source>
        <strain evidence="4 5">DSM 101953</strain>
    </source>
</reference>
<feature type="domain" description="Transcriptional regulator SgrR N-terminal HTH" evidence="3">
    <location>
        <begin position="22"/>
        <end position="103"/>
    </location>
</feature>
<evidence type="ECO:0000256" key="1">
    <source>
        <dbReference type="ARBA" id="ARBA00023125"/>
    </source>
</evidence>
<evidence type="ECO:0000313" key="4">
    <source>
        <dbReference type="EMBL" id="MBP2112653.1"/>
    </source>
</evidence>